<dbReference type="Gene3D" id="3.90.1310.10">
    <property type="entry name" value="Penicillin-binding protein 2a (Domain 2)"/>
    <property type="match status" value="1"/>
</dbReference>
<reference evidence="5 6" key="1">
    <citation type="submission" date="2019-03" db="EMBL/GenBank/DDBJ databases">
        <title>Genomic Encyclopedia of Type Strains, Phase IV (KMG-IV): sequencing the most valuable type-strain genomes for metagenomic binning, comparative biology and taxonomic classification.</title>
        <authorList>
            <person name="Goeker M."/>
        </authorList>
    </citation>
    <scope>NUCLEOTIDE SEQUENCE [LARGE SCALE GENOMIC DNA]</scope>
    <source>
        <strain evidence="5 6">DSM 24629</strain>
    </source>
</reference>
<dbReference type="InterPro" id="IPR001460">
    <property type="entry name" value="PCN-bd_Tpept"/>
</dbReference>
<comment type="caution">
    <text evidence="5">The sequence shown here is derived from an EMBL/GenBank/DDBJ whole genome shotgun (WGS) entry which is preliminary data.</text>
</comment>
<dbReference type="Gene3D" id="3.30.10.20">
    <property type="match status" value="1"/>
</dbReference>
<sequence>MHFVLVVLTIALMGRLAYLMIFQSEFLQGKADDLHSRERSIKARRGYIYDRNGVAIAVNKPVNTISVIHNQVEDPERVATILAQELDMDYEFVRKKVDNRVALERIRTNVDREVADRIREYNLPGVAIDEDYKRWYPYGNLASHVIGFTGSDNQGIIGLEVIYEEYLKGILGKILTVTDARGIEIENTAEARIEPVDGNHLITTLDVNIQKYAEQALDKVLKGKNAKRGSIIIMNPQNGEIYAMVNIPDFDLNEPFKLYYDPGEVSSEERQNLLNQMWRNYAINDTYEPGSTFKIITAAAALEEKVVDLNDTFSCPGHRIVEDRIIRCHQSRGHGVQSFLQGVQNSCNPVFMDIAARMGVDTFYGYYEKFGLFEKTGIDLPGEAVAIMHKKDNIGPVELATMSFGQSFQITPLQLVRAASAAINGGELVTPHLGVEVVNSQGQTIEKFDYSKTKNAISSEVSNTMSMMLESVVSEGTGRRTYLPGYRIGGKTATSEKLPRRSNKYISSFIGFAPADNPQVIALVLVDEPEGIYYGGTVGAPVIKEVFENILPYMGIEPRYTEMDFSQFPVGGVNVPDLMGKTIKEAKAELKEYSFELEILGNGENIIEQFPLPGEYINKDSKLILYAE</sequence>
<dbReference type="AlphaFoldDB" id="A0A4R3MPS8"/>
<dbReference type="PROSITE" id="PS51178">
    <property type="entry name" value="PASTA"/>
    <property type="match status" value="1"/>
</dbReference>
<dbReference type="InterPro" id="IPR036138">
    <property type="entry name" value="PBP_dimer_sf"/>
</dbReference>
<dbReference type="Proteomes" id="UP000294902">
    <property type="component" value="Unassembled WGS sequence"/>
</dbReference>
<dbReference type="GO" id="GO:0008658">
    <property type="term" value="F:penicillin binding"/>
    <property type="evidence" value="ECO:0007669"/>
    <property type="project" value="InterPro"/>
</dbReference>
<organism evidence="5 6">
    <name type="scientific">Natranaerovirga pectinivora</name>
    <dbReference type="NCBI Taxonomy" id="682400"/>
    <lineage>
        <taxon>Bacteria</taxon>
        <taxon>Bacillati</taxon>
        <taxon>Bacillota</taxon>
        <taxon>Clostridia</taxon>
        <taxon>Lachnospirales</taxon>
        <taxon>Natranaerovirgaceae</taxon>
        <taxon>Natranaerovirga</taxon>
    </lineage>
</organism>
<comment type="subcellular location">
    <subcellularLocation>
        <location evidence="1">Membrane</location>
    </subcellularLocation>
</comment>
<keyword evidence="3" id="KW-0472">Membrane</keyword>
<comment type="similarity">
    <text evidence="2">Belongs to the transpeptidase family.</text>
</comment>
<evidence type="ECO:0000313" key="6">
    <source>
        <dbReference type="Proteomes" id="UP000294902"/>
    </source>
</evidence>
<proteinExistence type="inferred from homology"/>
<dbReference type="InterPro" id="IPR050515">
    <property type="entry name" value="Beta-lactam/transpept"/>
</dbReference>
<keyword evidence="6" id="KW-1185">Reference proteome</keyword>
<dbReference type="EMBL" id="SMAL01000001">
    <property type="protein sequence ID" value="TCT16852.1"/>
    <property type="molecule type" value="Genomic_DNA"/>
</dbReference>
<dbReference type="InterPro" id="IPR005311">
    <property type="entry name" value="PBP_dimer"/>
</dbReference>
<evidence type="ECO:0000259" key="4">
    <source>
        <dbReference type="PROSITE" id="PS51178"/>
    </source>
</evidence>
<dbReference type="Pfam" id="PF00905">
    <property type="entry name" value="Transpeptidase"/>
    <property type="match status" value="1"/>
</dbReference>
<dbReference type="SUPFAM" id="SSF54184">
    <property type="entry name" value="Penicillin-binding protein 2x (pbp-2x), c-terminal domain"/>
    <property type="match status" value="1"/>
</dbReference>
<dbReference type="PANTHER" id="PTHR30627">
    <property type="entry name" value="PEPTIDOGLYCAN D,D-TRANSPEPTIDASE"/>
    <property type="match status" value="1"/>
</dbReference>
<dbReference type="InterPro" id="IPR012338">
    <property type="entry name" value="Beta-lactam/transpept-like"/>
</dbReference>
<dbReference type="Pfam" id="PF03717">
    <property type="entry name" value="PBP_dimer"/>
    <property type="match status" value="1"/>
</dbReference>
<evidence type="ECO:0000256" key="2">
    <source>
        <dbReference type="ARBA" id="ARBA00007171"/>
    </source>
</evidence>
<dbReference type="SUPFAM" id="SSF56519">
    <property type="entry name" value="Penicillin binding protein dimerisation domain"/>
    <property type="match status" value="1"/>
</dbReference>
<evidence type="ECO:0000313" key="5">
    <source>
        <dbReference type="EMBL" id="TCT16852.1"/>
    </source>
</evidence>
<evidence type="ECO:0000256" key="1">
    <source>
        <dbReference type="ARBA" id="ARBA00004370"/>
    </source>
</evidence>
<dbReference type="InterPro" id="IPR005543">
    <property type="entry name" value="PASTA_dom"/>
</dbReference>
<evidence type="ECO:0000256" key="3">
    <source>
        <dbReference type="ARBA" id="ARBA00023136"/>
    </source>
</evidence>
<dbReference type="SUPFAM" id="SSF56601">
    <property type="entry name" value="beta-lactamase/transpeptidase-like"/>
    <property type="match status" value="1"/>
</dbReference>
<dbReference type="GO" id="GO:0071555">
    <property type="term" value="P:cell wall organization"/>
    <property type="evidence" value="ECO:0007669"/>
    <property type="project" value="TreeGrafter"/>
</dbReference>
<protein>
    <submittedName>
        <fullName evidence="5">Stage V sporulation protein D (Sporulation-specific penicillin-binding protein)</fullName>
    </submittedName>
</protein>
<feature type="domain" description="PASTA" evidence="4">
    <location>
        <begin position="572"/>
        <end position="628"/>
    </location>
</feature>
<dbReference type="SMART" id="SM00740">
    <property type="entry name" value="PASTA"/>
    <property type="match status" value="1"/>
</dbReference>
<gene>
    <name evidence="5" type="ORF">EDC18_101148</name>
</gene>
<accession>A0A4R3MPS8</accession>
<dbReference type="Pfam" id="PF03793">
    <property type="entry name" value="PASTA"/>
    <property type="match status" value="1"/>
</dbReference>
<dbReference type="Gene3D" id="3.40.710.10">
    <property type="entry name" value="DD-peptidase/beta-lactamase superfamily"/>
    <property type="match status" value="1"/>
</dbReference>
<name>A0A4R3MPS8_9FIRM</name>
<dbReference type="PANTHER" id="PTHR30627:SF1">
    <property type="entry name" value="PEPTIDOGLYCAN D,D-TRANSPEPTIDASE FTSI"/>
    <property type="match status" value="1"/>
</dbReference>
<dbReference type="CDD" id="cd06576">
    <property type="entry name" value="PASTA_Pbp2x-like_1"/>
    <property type="match status" value="1"/>
</dbReference>
<dbReference type="GO" id="GO:0005886">
    <property type="term" value="C:plasma membrane"/>
    <property type="evidence" value="ECO:0007669"/>
    <property type="project" value="TreeGrafter"/>
</dbReference>